<dbReference type="PROSITE" id="PS51257">
    <property type="entry name" value="PROKAR_LIPOPROTEIN"/>
    <property type="match status" value="1"/>
</dbReference>
<feature type="chain" id="PRO_5036334358" description="Peptidylprolyl isomerase" evidence="2">
    <location>
        <begin position="24"/>
        <end position="299"/>
    </location>
</feature>
<sequence length="299" mass="33625">MKKTPILLVCAAMMLSACSGATATIKDKDEAIMTIGNTTYTKGDEYDLLKISTGTDLTMELVKQAIYKQEVKVTDEMKEKAQEQIDNYKGNMSDFESQIKSLGYTSTKQYMNKVLIPSLQASELTEKYFTDAKKDVQNTYKPSKARIIQCENKATAKKALKALKDGTDPEEVASQYMVDSATYSGKETLITTKKTDISTRMINKLYKTKKAGVIDEIFTNESSGTTYAYVAVLVTNTYKDIKDEVYTTLSSDDDVKKACLVYYLKKYNFEVHDQDVFDNLKANNPEYLVSRPDLAKSKD</sequence>
<evidence type="ECO:0000313" key="5">
    <source>
        <dbReference type="Proteomes" id="UP000265489"/>
    </source>
</evidence>
<evidence type="ECO:0000313" key="3">
    <source>
        <dbReference type="EMBL" id="RGU90957.1"/>
    </source>
</evidence>
<dbReference type="Proteomes" id="UP000284651">
    <property type="component" value="Unassembled WGS sequence"/>
</dbReference>
<evidence type="ECO:0008006" key="7">
    <source>
        <dbReference type="Google" id="ProtNLM"/>
    </source>
</evidence>
<keyword evidence="1" id="KW-0175">Coiled coil</keyword>
<dbReference type="Proteomes" id="UP000265489">
    <property type="component" value="Unassembled WGS sequence"/>
</dbReference>
<protein>
    <recommendedName>
        <fullName evidence="7">Peptidylprolyl isomerase</fullName>
    </recommendedName>
</protein>
<evidence type="ECO:0000313" key="4">
    <source>
        <dbReference type="EMBL" id="RGW76358.1"/>
    </source>
</evidence>
<comment type="caution">
    <text evidence="3">The sequence shown here is derived from an EMBL/GenBank/DDBJ whole genome shotgun (WGS) entry which is preliminary data.</text>
</comment>
<dbReference type="AlphaFoldDB" id="A0A395W8F1"/>
<dbReference type="EMBL" id="QRYQ01000014">
    <property type="protein sequence ID" value="RGU90957.1"/>
    <property type="molecule type" value="Genomic_DNA"/>
</dbReference>
<reference evidence="5 6" key="1">
    <citation type="submission" date="2018-08" db="EMBL/GenBank/DDBJ databases">
        <title>A genome reference for cultivated species of the human gut microbiota.</title>
        <authorList>
            <person name="Zou Y."/>
            <person name="Xue W."/>
            <person name="Luo G."/>
        </authorList>
    </citation>
    <scope>NUCLEOTIDE SEQUENCE [LARGE SCALE GENOMIC DNA]</scope>
    <source>
        <strain evidence="4 6">AF10-31</strain>
        <strain evidence="3 5">AF15-20</strain>
    </source>
</reference>
<evidence type="ECO:0000256" key="1">
    <source>
        <dbReference type="SAM" id="Coils"/>
    </source>
</evidence>
<feature type="signal peptide" evidence="2">
    <location>
        <begin position="1"/>
        <end position="23"/>
    </location>
</feature>
<accession>A0A395W8F1</accession>
<name>A0A395W8F1_9FIRM</name>
<feature type="coiled-coil region" evidence="1">
    <location>
        <begin position="71"/>
        <end position="98"/>
    </location>
</feature>
<dbReference type="EMBL" id="QSAT01000004">
    <property type="protein sequence ID" value="RGW76358.1"/>
    <property type="molecule type" value="Genomic_DNA"/>
</dbReference>
<evidence type="ECO:0000256" key="2">
    <source>
        <dbReference type="SAM" id="SignalP"/>
    </source>
</evidence>
<organism evidence="3 5">
    <name type="scientific">Holdemanella biformis</name>
    <dbReference type="NCBI Taxonomy" id="1735"/>
    <lineage>
        <taxon>Bacteria</taxon>
        <taxon>Bacillati</taxon>
        <taxon>Bacillota</taxon>
        <taxon>Erysipelotrichia</taxon>
        <taxon>Erysipelotrichales</taxon>
        <taxon>Erysipelotrichaceae</taxon>
        <taxon>Holdemanella</taxon>
    </lineage>
</organism>
<evidence type="ECO:0000313" key="6">
    <source>
        <dbReference type="Proteomes" id="UP000284651"/>
    </source>
</evidence>
<keyword evidence="2" id="KW-0732">Signal</keyword>
<dbReference type="GeneID" id="66579773"/>
<dbReference type="RefSeq" id="WP_118325372.1">
    <property type="nucleotide sequence ID" value="NZ_CATXNH010000030.1"/>
</dbReference>
<proteinExistence type="predicted"/>
<gene>
    <name evidence="4" type="ORF">DWV56_02055</name>
    <name evidence="3" type="ORF">DWW32_07900</name>
</gene>